<gene>
    <name evidence="1" type="ORF">G8759_15370</name>
</gene>
<dbReference type="Proteomes" id="UP000501802">
    <property type="component" value="Chromosome"/>
</dbReference>
<dbReference type="RefSeq" id="WP_167209410.1">
    <property type="nucleotide sequence ID" value="NZ_CP050063.1"/>
</dbReference>
<organism evidence="1 2">
    <name type="scientific">Spirosoma aureum</name>
    <dbReference type="NCBI Taxonomy" id="2692134"/>
    <lineage>
        <taxon>Bacteria</taxon>
        <taxon>Pseudomonadati</taxon>
        <taxon>Bacteroidota</taxon>
        <taxon>Cytophagia</taxon>
        <taxon>Cytophagales</taxon>
        <taxon>Cytophagaceae</taxon>
        <taxon>Spirosoma</taxon>
    </lineage>
</organism>
<reference evidence="1 2" key="1">
    <citation type="submission" date="2020-03" db="EMBL/GenBank/DDBJ databases">
        <authorList>
            <person name="Kim M.K."/>
        </authorList>
    </citation>
    <scope>NUCLEOTIDE SEQUENCE [LARGE SCALE GENOMIC DNA]</scope>
    <source>
        <strain evidence="1 2">BT328</strain>
    </source>
</reference>
<dbReference type="InterPro" id="IPR029044">
    <property type="entry name" value="Nucleotide-diphossugar_trans"/>
</dbReference>
<protein>
    <submittedName>
        <fullName evidence="1">Glycosyltransferase family 2 protein</fullName>
    </submittedName>
</protein>
<name>A0A6G9AN20_9BACT</name>
<sequence>MKTPILFIIFNKREETKRVFSLIRDQRPTQLFIAADGPRLERDGEDEKCRYVREWVLENIDWECNVKTLFRDNNIGCGRGPSEAISWFFEHVEEGIILEDDCLPNATFFRFSEDLLKRFRNNPRISMISGNNFQPVQPMPLAADYYFSVFPSSNGWATWKRSWQGFDYHLSSWPHVDKRKLAKFLFNDKSYSHWWITFFDRFYQLKPNDSWDYQFHYQCMVRNQLAIIPKANLVKNIGYGPDATHSQNPDSYFANVPTHEFEFPITHPDQIVRHYEADLFIQKMLFGSVEIPGTYKKIKRLIKRAIRYSN</sequence>
<evidence type="ECO:0000313" key="2">
    <source>
        <dbReference type="Proteomes" id="UP000501802"/>
    </source>
</evidence>
<dbReference type="SUPFAM" id="SSF53448">
    <property type="entry name" value="Nucleotide-diphospho-sugar transferases"/>
    <property type="match status" value="1"/>
</dbReference>
<keyword evidence="2" id="KW-1185">Reference proteome</keyword>
<proteinExistence type="predicted"/>
<evidence type="ECO:0000313" key="1">
    <source>
        <dbReference type="EMBL" id="QIP13892.1"/>
    </source>
</evidence>
<keyword evidence="1" id="KW-0808">Transferase</keyword>
<dbReference type="GO" id="GO:0016740">
    <property type="term" value="F:transferase activity"/>
    <property type="evidence" value="ECO:0007669"/>
    <property type="project" value="UniProtKB-KW"/>
</dbReference>
<dbReference type="AlphaFoldDB" id="A0A6G9AN20"/>
<dbReference type="KEGG" id="spib:G8759_15370"/>
<dbReference type="EMBL" id="CP050063">
    <property type="protein sequence ID" value="QIP13892.1"/>
    <property type="molecule type" value="Genomic_DNA"/>
</dbReference>
<accession>A0A6G9AN20</accession>
<dbReference type="Gene3D" id="3.90.550.10">
    <property type="entry name" value="Spore Coat Polysaccharide Biosynthesis Protein SpsA, Chain A"/>
    <property type="match status" value="1"/>
</dbReference>